<sequence length="160" mass="18490">MEIIKDGHVVTNDWRHLSDDEVLPEQAITVSVQRWKSEKDRLLTGGVPLGLRLNSDDSLEELAADLGFFSIIVLEFRKFTDGRSFSLARLLRERYGFDRELRARGDFLRDQIFFLSRVGINAFEPNGSANLQEMLPALQEFSVKYQAAVDVKEPLYRRRK</sequence>
<name>A0A250L2C2_9GAMM</name>
<dbReference type="RefSeq" id="WP_119631746.1">
    <property type="nucleotide sequence ID" value="NZ_AP017928.1"/>
</dbReference>
<reference evidence="1 2" key="1">
    <citation type="submission" date="2016-12" db="EMBL/GenBank/DDBJ databases">
        <title>Genome sequencing of Methylocaldum marinum.</title>
        <authorList>
            <person name="Takeuchi M."/>
            <person name="Kamagata Y."/>
            <person name="Hiraoka S."/>
            <person name="Oshima K."/>
            <person name="Hattori M."/>
            <person name="Iwasaki W."/>
        </authorList>
    </citation>
    <scope>NUCLEOTIDE SEQUENCE [LARGE SCALE GENOMIC DNA]</scope>
    <source>
        <strain evidence="1 2">S8</strain>
    </source>
</reference>
<dbReference type="PIRSF" id="PIRSF030820">
    <property type="entry name" value="UCP030820"/>
    <property type="match status" value="1"/>
</dbReference>
<dbReference type="Proteomes" id="UP000266313">
    <property type="component" value="Chromosome"/>
</dbReference>
<evidence type="ECO:0000313" key="1">
    <source>
        <dbReference type="EMBL" id="BBA36599.1"/>
    </source>
</evidence>
<dbReference type="AlphaFoldDB" id="A0A250L2C2"/>
<proteinExistence type="predicted"/>
<keyword evidence="2" id="KW-1185">Reference proteome</keyword>
<dbReference type="EMBL" id="AP017928">
    <property type="protein sequence ID" value="BBA36599.1"/>
    <property type="molecule type" value="Genomic_DNA"/>
</dbReference>
<protein>
    <recommendedName>
        <fullName evidence="3">Oxidoreductase</fullName>
    </recommendedName>
</protein>
<organism evidence="1 2">
    <name type="scientific">Methylocaldum marinum</name>
    <dbReference type="NCBI Taxonomy" id="1432792"/>
    <lineage>
        <taxon>Bacteria</taxon>
        <taxon>Pseudomonadati</taxon>
        <taxon>Pseudomonadota</taxon>
        <taxon>Gammaproteobacteria</taxon>
        <taxon>Methylococcales</taxon>
        <taxon>Methylococcaceae</taxon>
        <taxon>Methylocaldum</taxon>
    </lineage>
</organism>
<dbReference type="OrthoDB" id="9800421at2"/>
<dbReference type="Pfam" id="PF06073">
    <property type="entry name" value="DUF934"/>
    <property type="match status" value="1"/>
</dbReference>
<evidence type="ECO:0008006" key="3">
    <source>
        <dbReference type="Google" id="ProtNLM"/>
    </source>
</evidence>
<accession>A0A250L2C2</accession>
<gene>
    <name evidence="1" type="ORF">sS8_4669</name>
</gene>
<dbReference type="InterPro" id="IPR008318">
    <property type="entry name" value="UCP030820"/>
</dbReference>
<dbReference type="KEGG" id="mmai:sS8_4669"/>
<evidence type="ECO:0000313" key="2">
    <source>
        <dbReference type="Proteomes" id="UP000266313"/>
    </source>
</evidence>